<comment type="subcellular location">
    <subcellularLocation>
        <location evidence="7">Cell membrane</location>
        <topology evidence="7">Single-pass membrane protein</topology>
    </subcellularLocation>
</comment>
<evidence type="ECO:0000256" key="5">
    <source>
        <dbReference type="ARBA" id="ARBA00023239"/>
    </source>
</evidence>
<evidence type="ECO:0000256" key="3">
    <source>
        <dbReference type="ARBA" id="ARBA00022989"/>
    </source>
</evidence>
<gene>
    <name evidence="7" type="primary">mltG</name>
    <name evidence="8" type="ORF">A2918_01980</name>
</gene>
<accession>A0A1F8GDH3</accession>
<evidence type="ECO:0000256" key="7">
    <source>
        <dbReference type="HAMAP-Rule" id="MF_02065"/>
    </source>
</evidence>
<dbReference type="Proteomes" id="UP000178227">
    <property type="component" value="Unassembled WGS sequence"/>
</dbReference>
<feature type="transmembrane region" description="Helical" evidence="7">
    <location>
        <begin position="12"/>
        <end position="30"/>
    </location>
</feature>
<comment type="similarity">
    <text evidence="7">Belongs to the transglycosylase MltG family.</text>
</comment>
<dbReference type="Pfam" id="PF02618">
    <property type="entry name" value="YceG"/>
    <property type="match status" value="1"/>
</dbReference>
<evidence type="ECO:0000256" key="1">
    <source>
        <dbReference type="ARBA" id="ARBA00022475"/>
    </source>
</evidence>
<comment type="caution">
    <text evidence="8">The sequence shown here is derived from an EMBL/GenBank/DDBJ whole genome shotgun (WGS) entry which is preliminary data.</text>
</comment>
<dbReference type="GO" id="GO:0071555">
    <property type="term" value="P:cell wall organization"/>
    <property type="evidence" value="ECO:0007669"/>
    <property type="project" value="UniProtKB-KW"/>
</dbReference>
<sequence>MSYELRIKDSKTIAAMAAIVLLGWLGFIIFRSPLGDSKEVVINEGQGVYAIADVLEEGGVIENKFVFIVYTLITGNETKLQAGRYVFEPGTTIPIVVYSMARGLAESNDTAITIPEGFNVFDIDKRLSSLGLIGDSDFVKKYYGDEGYFFPDTYRLRKSQTTRLRQGFGGQANHKSQINFNEQNQKQDGVATELANKMLANFKSQTAEAFEDLSVEKQKEIIVIASILEKEAKSEEDMRLVAGVIENRLARGMLLQIDATVSYGVCVRNIEMSKYQNVEYCDVSQIGVANEIKIDGPYNTYTRAELPPGPIANPGITAIQAVLNPTQSDYLYYLSTRDGGQIIFSKTAAEHAANRRKHLGL</sequence>
<evidence type="ECO:0000256" key="6">
    <source>
        <dbReference type="ARBA" id="ARBA00023316"/>
    </source>
</evidence>
<feature type="site" description="Important for catalytic activity" evidence="7">
    <location>
        <position position="231"/>
    </location>
</feature>
<dbReference type="PANTHER" id="PTHR30518:SF2">
    <property type="entry name" value="ENDOLYTIC MUREIN TRANSGLYCOSYLASE"/>
    <property type="match status" value="1"/>
</dbReference>
<dbReference type="HAMAP" id="MF_02065">
    <property type="entry name" value="MltG"/>
    <property type="match status" value="1"/>
</dbReference>
<name>A0A1F8GDH3_9BACT</name>
<dbReference type="EMBL" id="MGKI01000011">
    <property type="protein sequence ID" value="OGN22509.1"/>
    <property type="molecule type" value="Genomic_DNA"/>
</dbReference>
<comment type="function">
    <text evidence="7">Functions as a peptidoglycan terminase that cleaves nascent peptidoglycan strands endolytically to terminate their elongation.</text>
</comment>
<organism evidence="8 9">
    <name type="scientific">Candidatus Yanofskybacteria bacterium RIFCSPLOWO2_01_FULL_42_49</name>
    <dbReference type="NCBI Taxonomy" id="1802694"/>
    <lineage>
        <taxon>Bacteria</taxon>
        <taxon>Candidatus Yanofskyibacteriota</taxon>
    </lineage>
</organism>
<keyword evidence="1 7" id="KW-1003">Cell membrane</keyword>
<dbReference type="GO" id="GO:0008932">
    <property type="term" value="F:lytic endotransglycosylase activity"/>
    <property type="evidence" value="ECO:0007669"/>
    <property type="project" value="UniProtKB-UniRule"/>
</dbReference>
<dbReference type="STRING" id="1802694.A2918_01980"/>
<keyword evidence="5 7" id="KW-0456">Lyase</keyword>
<dbReference type="AlphaFoldDB" id="A0A1F8GDH3"/>
<dbReference type="InterPro" id="IPR003770">
    <property type="entry name" value="MLTG-like"/>
</dbReference>
<dbReference type="EC" id="4.2.2.29" evidence="7"/>
<dbReference type="GO" id="GO:0005886">
    <property type="term" value="C:plasma membrane"/>
    <property type="evidence" value="ECO:0007669"/>
    <property type="project" value="UniProtKB-SubCell"/>
</dbReference>
<reference evidence="8 9" key="1">
    <citation type="journal article" date="2016" name="Nat. Commun.">
        <title>Thousands of microbial genomes shed light on interconnected biogeochemical processes in an aquifer system.</title>
        <authorList>
            <person name="Anantharaman K."/>
            <person name="Brown C.T."/>
            <person name="Hug L.A."/>
            <person name="Sharon I."/>
            <person name="Castelle C.J."/>
            <person name="Probst A.J."/>
            <person name="Thomas B.C."/>
            <person name="Singh A."/>
            <person name="Wilkins M.J."/>
            <person name="Karaoz U."/>
            <person name="Brodie E.L."/>
            <person name="Williams K.H."/>
            <person name="Hubbard S.S."/>
            <person name="Banfield J.F."/>
        </authorList>
    </citation>
    <scope>NUCLEOTIDE SEQUENCE [LARGE SCALE GENOMIC DNA]</scope>
</reference>
<protein>
    <recommendedName>
        <fullName evidence="7">Endolytic murein transglycosylase</fullName>
        <ecNumber evidence="7">4.2.2.29</ecNumber>
    </recommendedName>
    <alternativeName>
        <fullName evidence="7">Peptidoglycan lytic transglycosylase</fullName>
    </alternativeName>
    <alternativeName>
        <fullName evidence="7">Peptidoglycan polymerization terminase</fullName>
    </alternativeName>
</protein>
<dbReference type="NCBIfam" id="TIGR00247">
    <property type="entry name" value="endolytic transglycosylase MltG"/>
    <property type="match status" value="1"/>
</dbReference>
<evidence type="ECO:0000313" key="8">
    <source>
        <dbReference type="EMBL" id="OGN22509.1"/>
    </source>
</evidence>
<evidence type="ECO:0000313" key="9">
    <source>
        <dbReference type="Proteomes" id="UP000178227"/>
    </source>
</evidence>
<dbReference type="PANTHER" id="PTHR30518">
    <property type="entry name" value="ENDOLYTIC MUREIN TRANSGLYCOSYLASE"/>
    <property type="match status" value="1"/>
</dbReference>
<keyword evidence="6 7" id="KW-0961">Cell wall biogenesis/degradation</keyword>
<proteinExistence type="inferred from homology"/>
<keyword evidence="2 7" id="KW-0812">Transmembrane</keyword>
<comment type="catalytic activity">
    <reaction evidence="7">
        <text>a peptidoglycan chain = a peptidoglycan chain with N-acetyl-1,6-anhydromuramyl-[peptide] at the reducing end + a peptidoglycan chain with N-acetylglucosamine at the non-reducing end.</text>
        <dbReference type="EC" id="4.2.2.29"/>
    </reaction>
</comment>
<evidence type="ECO:0000256" key="4">
    <source>
        <dbReference type="ARBA" id="ARBA00023136"/>
    </source>
</evidence>
<keyword evidence="4 7" id="KW-0472">Membrane</keyword>
<evidence type="ECO:0000256" key="2">
    <source>
        <dbReference type="ARBA" id="ARBA00022692"/>
    </source>
</evidence>
<keyword evidence="3 7" id="KW-1133">Transmembrane helix</keyword>
<dbReference type="GO" id="GO:0009252">
    <property type="term" value="P:peptidoglycan biosynthetic process"/>
    <property type="evidence" value="ECO:0007669"/>
    <property type="project" value="UniProtKB-UniRule"/>
</dbReference>
<dbReference type="Gene3D" id="3.30.1490.480">
    <property type="entry name" value="Endolytic murein transglycosylase"/>
    <property type="match status" value="1"/>
</dbReference>